<evidence type="ECO:0000313" key="8">
    <source>
        <dbReference type="EMBL" id="PMP97161.1"/>
    </source>
</evidence>
<dbReference type="InterPro" id="IPR019858">
    <property type="entry name" value="CRISPR-assoc_Cas1_HMARI/TNEAP"/>
</dbReference>
<sequence length="49" mass="5788">MMKSIYIFSNGTLKRKDNTLLFESEKEKKYIPIENISEIFIFGEVTVNK</sequence>
<evidence type="ECO:0000256" key="6">
    <source>
        <dbReference type="ARBA" id="ARBA00023118"/>
    </source>
</evidence>
<evidence type="ECO:0000256" key="5">
    <source>
        <dbReference type="ARBA" id="ARBA00022842"/>
    </source>
</evidence>
<dbReference type="InterPro" id="IPR002729">
    <property type="entry name" value="CRISPR-assoc_Cas1"/>
</dbReference>
<dbReference type="PANTHER" id="PTHR43219:SF1">
    <property type="entry name" value="CRISPR-ASSOCIATED ENDONUCLEASE CAS1"/>
    <property type="match status" value="1"/>
</dbReference>
<dbReference type="EMBL" id="PNJD01000232">
    <property type="protein sequence ID" value="PMP97161.1"/>
    <property type="molecule type" value="Genomic_DNA"/>
</dbReference>
<dbReference type="InterPro" id="IPR042211">
    <property type="entry name" value="CRISPR-assoc_Cas1_N"/>
</dbReference>
<keyword evidence="1" id="KW-0540">Nuclease</keyword>
<gene>
    <name evidence="8" type="ORF">C0169_03835</name>
</gene>
<keyword evidence="5" id="KW-0460">Magnesium</keyword>
<dbReference type="Proteomes" id="UP000235619">
    <property type="component" value="Unassembled WGS sequence"/>
</dbReference>
<reference evidence="8 9" key="1">
    <citation type="submission" date="2018-01" db="EMBL/GenBank/DDBJ databases">
        <title>Metagenomic assembled genomes from two thermal pools in the Uzon Caldera, Kamchatka, Russia.</title>
        <authorList>
            <person name="Wilkins L."/>
            <person name="Ettinger C."/>
        </authorList>
    </citation>
    <scope>NUCLEOTIDE SEQUENCE [LARGE SCALE GENOMIC DNA]</scope>
    <source>
        <strain evidence="8">ARK-04</strain>
    </source>
</reference>
<evidence type="ECO:0000256" key="1">
    <source>
        <dbReference type="ARBA" id="ARBA00022722"/>
    </source>
</evidence>
<accession>A0A2N7QEW7</accession>
<evidence type="ECO:0000256" key="7">
    <source>
        <dbReference type="ARBA" id="ARBA00023211"/>
    </source>
</evidence>
<dbReference type="Pfam" id="PF01867">
    <property type="entry name" value="Cas_Cas1"/>
    <property type="match status" value="1"/>
</dbReference>
<keyword evidence="7" id="KW-0464">Manganese</keyword>
<dbReference type="PANTHER" id="PTHR43219">
    <property type="entry name" value="CRISPR-ASSOCIATED ENDONUCLEASE CAS1"/>
    <property type="match status" value="1"/>
</dbReference>
<protein>
    <submittedName>
        <fullName evidence="8">Subtype I-B CRISPR-associated endonuclease Cas1</fullName>
    </submittedName>
</protein>
<feature type="non-terminal residue" evidence="8">
    <location>
        <position position="49"/>
    </location>
</feature>
<evidence type="ECO:0000313" key="9">
    <source>
        <dbReference type="Proteomes" id="UP000235619"/>
    </source>
</evidence>
<proteinExistence type="predicted"/>
<evidence type="ECO:0000256" key="3">
    <source>
        <dbReference type="ARBA" id="ARBA00022759"/>
    </source>
</evidence>
<dbReference type="GO" id="GO:0046872">
    <property type="term" value="F:metal ion binding"/>
    <property type="evidence" value="ECO:0007669"/>
    <property type="project" value="UniProtKB-KW"/>
</dbReference>
<evidence type="ECO:0000256" key="4">
    <source>
        <dbReference type="ARBA" id="ARBA00022801"/>
    </source>
</evidence>
<dbReference type="GO" id="GO:0004520">
    <property type="term" value="F:DNA endonuclease activity"/>
    <property type="evidence" value="ECO:0007669"/>
    <property type="project" value="InterPro"/>
</dbReference>
<keyword evidence="2" id="KW-0479">Metal-binding</keyword>
<dbReference type="GO" id="GO:0051607">
    <property type="term" value="P:defense response to virus"/>
    <property type="evidence" value="ECO:0007669"/>
    <property type="project" value="UniProtKB-KW"/>
</dbReference>
<keyword evidence="6" id="KW-0051">Antiviral defense</keyword>
<name>A0A2N7QEW7_9BACT</name>
<keyword evidence="3 8" id="KW-0255">Endonuclease</keyword>
<dbReference type="GO" id="GO:0016787">
    <property type="term" value="F:hydrolase activity"/>
    <property type="evidence" value="ECO:0007669"/>
    <property type="project" value="UniProtKB-KW"/>
</dbReference>
<dbReference type="AlphaFoldDB" id="A0A2N7QEW7"/>
<dbReference type="Gene3D" id="3.100.10.20">
    <property type="entry name" value="CRISPR-associated endonuclease Cas1, N-terminal domain"/>
    <property type="match status" value="1"/>
</dbReference>
<comment type="caution">
    <text evidence="8">The sequence shown here is derived from an EMBL/GenBank/DDBJ whole genome shotgun (WGS) entry which is preliminary data.</text>
</comment>
<keyword evidence="4" id="KW-0378">Hydrolase</keyword>
<dbReference type="GO" id="GO:0003676">
    <property type="term" value="F:nucleic acid binding"/>
    <property type="evidence" value="ECO:0007669"/>
    <property type="project" value="InterPro"/>
</dbReference>
<organism evidence="8 9">
    <name type="scientific">Thermodesulfobacterium geofontis</name>
    <dbReference type="NCBI Taxonomy" id="1295609"/>
    <lineage>
        <taxon>Bacteria</taxon>
        <taxon>Pseudomonadati</taxon>
        <taxon>Thermodesulfobacteriota</taxon>
        <taxon>Thermodesulfobacteria</taxon>
        <taxon>Thermodesulfobacteriales</taxon>
        <taxon>Thermodesulfobacteriaceae</taxon>
        <taxon>Thermodesulfobacterium</taxon>
    </lineage>
</organism>
<dbReference type="GO" id="GO:0043571">
    <property type="term" value="P:maintenance of CRISPR repeat elements"/>
    <property type="evidence" value="ECO:0007669"/>
    <property type="project" value="InterPro"/>
</dbReference>
<evidence type="ECO:0000256" key="2">
    <source>
        <dbReference type="ARBA" id="ARBA00022723"/>
    </source>
</evidence>